<evidence type="ECO:0000256" key="6">
    <source>
        <dbReference type="ARBA" id="ARBA00023279"/>
    </source>
</evidence>
<accession>A0A1S3WGL2</accession>
<dbReference type="PROSITE" id="PS51910">
    <property type="entry name" value="GH18_2"/>
    <property type="match status" value="1"/>
</dbReference>
<keyword evidence="15" id="KW-1185">Reference proteome</keyword>
<dbReference type="CTD" id="5016"/>
<evidence type="ECO:0000256" key="3">
    <source>
        <dbReference type="ARBA" id="ARBA00022729"/>
    </source>
</evidence>
<dbReference type="SUPFAM" id="SSF54556">
    <property type="entry name" value="Chitinase insertion domain"/>
    <property type="match status" value="1"/>
</dbReference>
<keyword evidence="3 13" id="KW-0732">Signal</keyword>
<evidence type="ECO:0000256" key="4">
    <source>
        <dbReference type="ARBA" id="ARBA00023157"/>
    </source>
</evidence>
<dbReference type="Gene3D" id="3.20.20.80">
    <property type="entry name" value="Glycosidases"/>
    <property type="match status" value="1"/>
</dbReference>
<evidence type="ECO:0000259" key="14">
    <source>
        <dbReference type="PROSITE" id="PS51910"/>
    </source>
</evidence>
<evidence type="ECO:0000256" key="5">
    <source>
        <dbReference type="ARBA" id="ARBA00023180"/>
    </source>
</evidence>
<dbReference type="OrthoDB" id="76388at2759"/>
<dbReference type="GO" id="GO:0030133">
    <property type="term" value="C:transport vesicle"/>
    <property type="evidence" value="ECO:0007669"/>
    <property type="project" value="UniProtKB-SubCell"/>
</dbReference>
<organism evidence="15 16">
    <name type="scientific">Erinaceus europaeus</name>
    <name type="common">Western European hedgehog</name>
    <dbReference type="NCBI Taxonomy" id="9365"/>
    <lineage>
        <taxon>Eukaryota</taxon>
        <taxon>Metazoa</taxon>
        <taxon>Chordata</taxon>
        <taxon>Craniata</taxon>
        <taxon>Vertebrata</taxon>
        <taxon>Euteleostomi</taxon>
        <taxon>Mammalia</taxon>
        <taxon>Eutheria</taxon>
        <taxon>Laurasiatheria</taxon>
        <taxon>Eulipotyphla</taxon>
        <taxon>Erinaceidae</taxon>
        <taxon>Erinaceinae</taxon>
        <taxon>Erinaceus</taxon>
    </lineage>
</organism>
<keyword evidence="6" id="KW-0278">Fertilization</keyword>
<dbReference type="STRING" id="9365.ENSEEUP00000010650"/>
<keyword evidence="5" id="KW-0325">Glycoprotein</keyword>
<keyword evidence="4" id="KW-1015">Disulfide bond</keyword>
<feature type="chain" id="PRO_5010356867" description="Oviduct-specific glycoprotein" evidence="13">
    <location>
        <begin position="21"/>
        <end position="596"/>
    </location>
</feature>
<dbReference type="RefSeq" id="XP_016045427.1">
    <property type="nucleotide sequence ID" value="XM_016189941.2"/>
</dbReference>
<dbReference type="GO" id="GO:0005576">
    <property type="term" value="C:extracellular region"/>
    <property type="evidence" value="ECO:0007669"/>
    <property type="project" value="TreeGrafter"/>
</dbReference>
<sequence>MRRLLLWAGLLLLLSPGNDATYKLVCYYTEWARVRVGLSSVLPSDLDATLCTHMILAFASMDNNQLVGKNPEDEETLYPEFNKLKEKNKELKTLLSIGGWNFGTTRFTTMLSAQDTREIFIDSAIKLLRKYDFDGLDLTFLYPGLRGSPESDRENLLLLVEELLAAFQKESLVISRPRLLLSAAVSGDPKIIEKAYDVPNLGRFLDFISVLSYDLHGSWEKVTGHNSPLFSLPGDTKSTAFCMAYWKSLGAPAEKLIMGLPTYGRSFRLLEASENGLQANAVGPATPGKYTKHPGFLAYYEICPFLRRATKRWIGFQYVPYAYKGMEWVGYDNAISFSYKASFIKKGHFGGAMVWTLDLDDFKGTFCGAGQFPLIHTLNSILLKPNIKASPSPRSQLSSSVNYLRASPGRHMVTAHLGSLSPRKEALATKAHRQSKDMTSIYRGQSVAPTSFEKQSVVLNEKTEMPTEMMTLGNDQSLTPGGISMSSVELPTLTFGGTTMASREDQSVTPGETSMSSDELETMILGGTTVNSVNPRSLSPREMPMSFPPLWSKIPRNILSLRNKTVAYPKVTPHSRKKAVTHNEQTKTLRREDFEY</sequence>
<evidence type="ECO:0000256" key="7">
    <source>
        <dbReference type="ARBA" id="ARBA00023329"/>
    </source>
</evidence>
<dbReference type="FunFam" id="3.10.50.10:FF:000001">
    <property type="entry name" value="Chitinase 3-like 1"/>
    <property type="match status" value="1"/>
</dbReference>
<feature type="domain" description="GH18" evidence="14">
    <location>
        <begin position="22"/>
        <end position="385"/>
    </location>
</feature>
<evidence type="ECO:0000256" key="11">
    <source>
        <dbReference type="ARBA" id="ARBA00043205"/>
    </source>
</evidence>
<dbReference type="Gene3D" id="3.10.50.10">
    <property type="match status" value="1"/>
</dbReference>
<dbReference type="GO" id="GO:0005975">
    <property type="term" value="P:carbohydrate metabolic process"/>
    <property type="evidence" value="ECO:0007669"/>
    <property type="project" value="InterPro"/>
</dbReference>
<comment type="subcellular location">
    <subcellularLocation>
        <location evidence="1">Cytoplasmic vesicle</location>
        <location evidence="1">Secretory vesicle</location>
    </subcellularLocation>
</comment>
<dbReference type="GO" id="GO:0008061">
    <property type="term" value="F:chitin binding"/>
    <property type="evidence" value="ECO:0007669"/>
    <property type="project" value="InterPro"/>
</dbReference>
<dbReference type="PANTHER" id="PTHR11177:SF385">
    <property type="entry name" value="OVIDUCT-SPECIFIC GLYCOPROTEIN"/>
    <property type="match status" value="1"/>
</dbReference>
<evidence type="ECO:0000313" key="16">
    <source>
        <dbReference type="RefSeq" id="XP_016045427.1"/>
    </source>
</evidence>
<dbReference type="eggNOG" id="KOG2806">
    <property type="taxonomic scope" value="Eukaryota"/>
</dbReference>
<dbReference type="GO" id="GO:0007338">
    <property type="term" value="P:single fertilization"/>
    <property type="evidence" value="ECO:0007669"/>
    <property type="project" value="UniProtKB-KW"/>
</dbReference>
<dbReference type="SMART" id="SM00636">
    <property type="entry name" value="Glyco_18"/>
    <property type="match status" value="1"/>
</dbReference>
<dbReference type="InParanoid" id="A0A1S3WGL2"/>
<dbReference type="PANTHER" id="PTHR11177">
    <property type="entry name" value="CHITINASE"/>
    <property type="match status" value="1"/>
</dbReference>
<dbReference type="FunCoup" id="A0A1S3WGL2">
    <property type="interactions" value="166"/>
</dbReference>
<dbReference type="InterPro" id="IPR001223">
    <property type="entry name" value="Glyco_hydro18_cat"/>
</dbReference>
<dbReference type="SUPFAM" id="SSF51445">
    <property type="entry name" value="(Trans)glycosidases"/>
    <property type="match status" value="1"/>
</dbReference>
<dbReference type="AlphaFoldDB" id="A0A1S3WGL2"/>
<evidence type="ECO:0000256" key="10">
    <source>
        <dbReference type="ARBA" id="ARBA00042898"/>
    </source>
</evidence>
<feature type="region of interest" description="Disordered" evidence="12">
    <location>
        <begin position="571"/>
        <end position="596"/>
    </location>
</feature>
<evidence type="ECO:0000256" key="9">
    <source>
        <dbReference type="ARBA" id="ARBA00042450"/>
    </source>
</evidence>
<reference evidence="16" key="1">
    <citation type="submission" date="2025-08" db="UniProtKB">
        <authorList>
            <consortium name="RefSeq"/>
        </authorList>
    </citation>
    <scope>IDENTIFICATION</scope>
</reference>
<proteinExistence type="inferred from homology"/>
<feature type="signal peptide" evidence="13">
    <location>
        <begin position="1"/>
        <end position="20"/>
    </location>
</feature>
<dbReference type="InterPro" id="IPR011583">
    <property type="entry name" value="Chitinase_II/V-like_cat"/>
</dbReference>
<gene>
    <name evidence="16" type="primary">OVGP1</name>
</gene>
<keyword evidence="7" id="KW-0968">Cytoplasmic vesicle</keyword>
<evidence type="ECO:0000256" key="2">
    <source>
        <dbReference type="ARBA" id="ARBA00009336"/>
    </source>
</evidence>
<evidence type="ECO:0000256" key="8">
    <source>
        <dbReference type="ARBA" id="ARBA00039807"/>
    </source>
</evidence>
<evidence type="ECO:0000256" key="1">
    <source>
        <dbReference type="ARBA" id="ARBA00004398"/>
    </source>
</evidence>
<dbReference type="FunFam" id="3.20.20.80:FF:000007">
    <property type="entry name" value="Acidic mammalian chitinase"/>
    <property type="match status" value="1"/>
</dbReference>
<dbReference type="GO" id="GO:0004568">
    <property type="term" value="F:chitinase activity"/>
    <property type="evidence" value="ECO:0007669"/>
    <property type="project" value="TreeGrafter"/>
</dbReference>
<dbReference type="CDD" id="cd02872">
    <property type="entry name" value="GH18_chitolectin_chitotriosidase"/>
    <property type="match status" value="1"/>
</dbReference>
<evidence type="ECO:0000256" key="12">
    <source>
        <dbReference type="SAM" id="MobiDB-lite"/>
    </source>
</evidence>
<dbReference type="InterPro" id="IPR050314">
    <property type="entry name" value="Glycosyl_Hydrlase_18"/>
</dbReference>
<name>A0A1S3WGL2_ERIEU</name>
<dbReference type="InterPro" id="IPR017853">
    <property type="entry name" value="GH"/>
</dbReference>
<dbReference type="InterPro" id="IPR029070">
    <property type="entry name" value="Chitinase_insertion_sf"/>
</dbReference>
<evidence type="ECO:0000256" key="13">
    <source>
        <dbReference type="SAM" id="SignalP"/>
    </source>
</evidence>
<dbReference type="GO" id="GO:0006032">
    <property type="term" value="P:chitin catabolic process"/>
    <property type="evidence" value="ECO:0007669"/>
    <property type="project" value="TreeGrafter"/>
</dbReference>
<dbReference type="Pfam" id="PF00704">
    <property type="entry name" value="Glyco_hydro_18"/>
    <property type="match status" value="1"/>
</dbReference>
<feature type="compositionally biased region" description="Basic and acidic residues" evidence="12">
    <location>
        <begin position="584"/>
        <end position="596"/>
    </location>
</feature>
<dbReference type="Proteomes" id="UP001652624">
    <property type="component" value="Chromosome 11"/>
</dbReference>
<protein>
    <recommendedName>
        <fullName evidence="8">Oviduct-specific glycoprotein</fullName>
    </recommendedName>
    <alternativeName>
        <fullName evidence="9">Estrogen-dependent oviduct protein</fullName>
    </alternativeName>
    <alternativeName>
        <fullName evidence="10">Oviductal glycoprotein</fullName>
    </alternativeName>
    <alternativeName>
        <fullName evidence="11">Oviductin</fullName>
    </alternativeName>
</protein>
<dbReference type="GeneID" id="103116988"/>
<comment type="similarity">
    <text evidence="2">Belongs to the glycosyl hydrolase 18 family.</text>
</comment>
<evidence type="ECO:0000313" key="15">
    <source>
        <dbReference type="Proteomes" id="UP001652624"/>
    </source>
</evidence>